<sequence>MRRSKATLALYSLSSFTQDWSHCYSYERLEITIVNALLKDTANLCQALLFCFQPAAVGLRGREDSDIRTTSPLEFFKLFLDCKEVTSETRILCQCSALLLEFGCALK</sequence>
<evidence type="ECO:0000313" key="1">
    <source>
        <dbReference type="EMBL" id="MPC36485.1"/>
    </source>
</evidence>
<dbReference type="AlphaFoldDB" id="A0A5B7ESW3"/>
<dbReference type="EMBL" id="VSRR010003530">
    <property type="protein sequence ID" value="MPC36485.1"/>
    <property type="molecule type" value="Genomic_DNA"/>
</dbReference>
<dbReference type="Proteomes" id="UP000324222">
    <property type="component" value="Unassembled WGS sequence"/>
</dbReference>
<evidence type="ECO:0000313" key="2">
    <source>
        <dbReference type="Proteomes" id="UP000324222"/>
    </source>
</evidence>
<protein>
    <submittedName>
        <fullName evidence="1">Uncharacterized protein</fullName>
    </submittedName>
</protein>
<proteinExistence type="predicted"/>
<accession>A0A5B7ESW3</accession>
<comment type="caution">
    <text evidence="1">The sequence shown here is derived from an EMBL/GenBank/DDBJ whole genome shotgun (WGS) entry which is preliminary data.</text>
</comment>
<keyword evidence="2" id="KW-1185">Reference proteome</keyword>
<organism evidence="1 2">
    <name type="scientific">Portunus trituberculatus</name>
    <name type="common">Swimming crab</name>
    <name type="synonym">Neptunus trituberculatus</name>
    <dbReference type="NCBI Taxonomy" id="210409"/>
    <lineage>
        <taxon>Eukaryota</taxon>
        <taxon>Metazoa</taxon>
        <taxon>Ecdysozoa</taxon>
        <taxon>Arthropoda</taxon>
        <taxon>Crustacea</taxon>
        <taxon>Multicrustacea</taxon>
        <taxon>Malacostraca</taxon>
        <taxon>Eumalacostraca</taxon>
        <taxon>Eucarida</taxon>
        <taxon>Decapoda</taxon>
        <taxon>Pleocyemata</taxon>
        <taxon>Brachyura</taxon>
        <taxon>Eubrachyura</taxon>
        <taxon>Portunoidea</taxon>
        <taxon>Portunidae</taxon>
        <taxon>Portuninae</taxon>
        <taxon>Portunus</taxon>
    </lineage>
</organism>
<gene>
    <name evidence="1" type="ORF">E2C01_029945</name>
</gene>
<name>A0A5B7ESW3_PORTR</name>
<reference evidence="1 2" key="1">
    <citation type="submission" date="2019-05" db="EMBL/GenBank/DDBJ databases">
        <title>Another draft genome of Portunus trituberculatus and its Hox gene families provides insights of decapod evolution.</title>
        <authorList>
            <person name="Jeong J.-H."/>
            <person name="Song I."/>
            <person name="Kim S."/>
            <person name="Choi T."/>
            <person name="Kim D."/>
            <person name="Ryu S."/>
            <person name="Kim W."/>
        </authorList>
    </citation>
    <scope>NUCLEOTIDE SEQUENCE [LARGE SCALE GENOMIC DNA]</scope>
    <source>
        <tissue evidence="1">Muscle</tissue>
    </source>
</reference>